<evidence type="ECO:0000256" key="1">
    <source>
        <dbReference type="ARBA" id="ARBA00005854"/>
    </source>
</evidence>
<dbReference type="PANTHER" id="PTHR10996">
    <property type="entry name" value="2-HYDROXYACID DEHYDROGENASE-RELATED"/>
    <property type="match status" value="1"/>
</dbReference>
<dbReference type="PANTHER" id="PTHR10996:SF283">
    <property type="entry name" value="GLYOXYLATE_HYDROXYPYRUVATE REDUCTASE B"/>
    <property type="match status" value="1"/>
</dbReference>
<dbReference type="GO" id="GO:0005829">
    <property type="term" value="C:cytosol"/>
    <property type="evidence" value="ECO:0007669"/>
    <property type="project" value="TreeGrafter"/>
</dbReference>
<dbReference type="GO" id="GO:0030267">
    <property type="term" value="F:glyoxylate reductase (NADPH) activity"/>
    <property type="evidence" value="ECO:0007669"/>
    <property type="project" value="TreeGrafter"/>
</dbReference>
<evidence type="ECO:0000313" key="7">
    <source>
        <dbReference type="EMBL" id="ANI15194.1"/>
    </source>
</evidence>
<sequence length="326" mass="34899">MNTTPCIALSRQVPDALLGSLRERAELRMPERGLPDDLGELLSGADYALVLPADRIDAALLERCPRLKVLSTVSAGFDHIDVAACTARGIRVCNTPKAVAAATADLAFGLLLAAARRIVEADAFVRGGGWRADSSPLFGQDVHHKQLGILGLGSIGMEVAKRARGFDMDVTYCNRRRLPVEEEVRLGVRYLDFDSLLEQSDALILQLPYSAATHHIIGAPQLAQMKPEAILINTARGGLVDETALATALREGRLAAAGLDVTEGEPAVNPALLGLPNLVLSPHNGASTRETHKRMTLEAFDNLLDALQGAPLRNCINPQPTEECCP</sequence>
<evidence type="ECO:0000256" key="3">
    <source>
        <dbReference type="ARBA" id="ARBA00023027"/>
    </source>
</evidence>
<dbReference type="InterPro" id="IPR006140">
    <property type="entry name" value="D-isomer_DH_NAD-bd"/>
</dbReference>
<protein>
    <submittedName>
        <fullName evidence="7">D-glycerate dehydrogenase</fullName>
    </submittedName>
</protein>
<dbReference type="InterPro" id="IPR050223">
    <property type="entry name" value="D-isomer_2-hydroxyacid_DH"/>
</dbReference>
<dbReference type="SUPFAM" id="SSF51735">
    <property type="entry name" value="NAD(P)-binding Rossmann-fold domains"/>
    <property type="match status" value="1"/>
</dbReference>
<dbReference type="Proteomes" id="UP000077748">
    <property type="component" value="Chromosome"/>
</dbReference>
<feature type="domain" description="D-isomer specific 2-hydroxyacid dehydrogenase NAD-binding" evidence="6">
    <location>
        <begin position="108"/>
        <end position="285"/>
    </location>
</feature>
<dbReference type="GO" id="GO:0051287">
    <property type="term" value="F:NAD binding"/>
    <property type="evidence" value="ECO:0007669"/>
    <property type="project" value="InterPro"/>
</dbReference>
<feature type="domain" description="D-isomer specific 2-hydroxyacid dehydrogenase catalytic" evidence="5">
    <location>
        <begin position="8"/>
        <end position="317"/>
    </location>
</feature>
<dbReference type="PROSITE" id="PS00065">
    <property type="entry name" value="D_2_HYDROXYACID_DH_1"/>
    <property type="match status" value="1"/>
</dbReference>
<evidence type="ECO:0000259" key="5">
    <source>
        <dbReference type="Pfam" id="PF00389"/>
    </source>
</evidence>
<evidence type="ECO:0000256" key="2">
    <source>
        <dbReference type="ARBA" id="ARBA00023002"/>
    </source>
</evidence>
<dbReference type="Gene3D" id="3.40.50.720">
    <property type="entry name" value="NAD(P)-binding Rossmann-like Domain"/>
    <property type="match status" value="2"/>
</dbReference>
<dbReference type="CDD" id="cd05301">
    <property type="entry name" value="GDH"/>
    <property type="match status" value="1"/>
</dbReference>
<evidence type="ECO:0000313" key="8">
    <source>
        <dbReference type="Proteomes" id="UP000077748"/>
    </source>
</evidence>
<dbReference type="Pfam" id="PF00389">
    <property type="entry name" value="2-Hacid_dh"/>
    <property type="match status" value="1"/>
</dbReference>
<gene>
    <name evidence="7" type="ORF">A9C11_14910</name>
</gene>
<proteinExistence type="inferred from homology"/>
<keyword evidence="3" id="KW-0520">NAD</keyword>
<name>A0A1A9KCH0_9PSED</name>
<evidence type="ECO:0000256" key="4">
    <source>
        <dbReference type="RuleBase" id="RU003719"/>
    </source>
</evidence>
<dbReference type="InterPro" id="IPR029752">
    <property type="entry name" value="D-isomer_DH_CS1"/>
</dbReference>
<dbReference type="GO" id="GO:0016618">
    <property type="term" value="F:hydroxypyruvate reductase [NAD(P)H] activity"/>
    <property type="evidence" value="ECO:0007669"/>
    <property type="project" value="TreeGrafter"/>
</dbReference>
<evidence type="ECO:0000259" key="6">
    <source>
        <dbReference type="Pfam" id="PF02826"/>
    </source>
</evidence>
<keyword evidence="2 4" id="KW-0560">Oxidoreductase</keyword>
<organism evidence="7 8">
    <name type="scientific">Pseudomonas citronellolis</name>
    <dbReference type="NCBI Taxonomy" id="53408"/>
    <lineage>
        <taxon>Bacteria</taxon>
        <taxon>Pseudomonadati</taxon>
        <taxon>Pseudomonadota</taxon>
        <taxon>Gammaproteobacteria</taxon>
        <taxon>Pseudomonadales</taxon>
        <taxon>Pseudomonadaceae</taxon>
        <taxon>Pseudomonas</taxon>
    </lineage>
</organism>
<dbReference type="SUPFAM" id="SSF52283">
    <property type="entry name" value="Formate/glycerate dehydrogenase catalytic domain-like"/>
    <property type="match status" value="1"/>
</dbReference>
<dbReference type="InterPro" id="IPR036291">
    <property type="entry name" value="NAD(P)-bd_dom_sf"/>
</dbReference>
<dbReference type="InterPro" id="IPR006139">
    <property type="entry name" value="D-isomer_2_OHA_DH_cat_dom"/>
</dbReference>
<reference evidence="7 8" key="1">
    <citation type="submission" date="2016-05" db="EMBL/GenBank/DDBJ databases">
        <title>Genome Sequence of Pseudomonas citronellolis Strain SJTE-3, an Estrogens and Persistent Organic Pollutants degradation strain.</title>
        <authorList>
            <person name="Liang R."/>
        </authorList>
    </citation>
    <scope>NUCLEOTIDE SEQUENCE [LARGE SCALE GENOMIC DNA]</scope>
    <source>
        <strain evidence="7 8">SJTE-3</strain>
    </source>
</reference>
<dbReference type="EMBL" id="CP015878">
    <property type="protein sequence ID" value="ANI15194.1"/>
    <property type="molecule type" value="Genomic_DNA"/>
</dbReference>
<dbReference type="Pfam" id="PF02826">
    <property type="entry name" value="2-Hacid_dh_C"/>
    <property type="match status" value="1"/>
</dbReference>
<dbReference type="RefSeq" id="WP_043271648.1">
    <property type="nucleotide sequence ID" value="NZ_CP015878.1"/>
</dbReference>
<dbReference type="FunFam" id="3.40.50.720:FF:000203">
    <property type="entry name" value="D-3-phosphoglycerate dehydrogenase (SerA)"/>
    <property type="match status" value="1"/>
</dbReference>
<dbReference type="AlphaFoldDB" id="A0A1A9KCH0"/>
<accession>A0A1A9KCH0</accession>
<comment type="similarity">
    <text evidence="1 4">Belongs to the D-isomer specific 2-hydroxyacid dehydrogenase family.</text>
</comment>